<dbReference type="Proteomes" id="UP000061432">
    <property type="component" value="Plasmid pMaq22A_2p"/>
</dbReference>
<reference evidence="2" key="2">
    <citation type="submission" date="2015-01" db="EMBL/GenBank/DDBJ databases">
        <title>Complete genome sequence of Methylobacterium aquaticum strain 22A.</title>
        <authorList>
            <person name="Tani A."/>
            <person name="Ogura Y."/>
            <person name="Hayashi T."/>
        </authorList>
    </citation>
    <scope>NUCLEOTIDE SEQUENCE [LARGE SCALE GENOMIC DNA]</scope>
    <source>
        <strain evidence="2">MA-22A</strain>
        <plasmid evidence="2">Plasmid pMaq22A_2p DNA</plasmid>
    </source>
</reference>
<dbReference type="PATRIC" id="fig|270351.10.peg.7313"/>
<dbReference type="AlphaFoldDB" id="A0A0C6G264"/>
<evidence type="ECO:0000313" key="2">
    <source>
        <dbReference type="Proteomes" id="UP000061432"/>
    </source>
</evidence>
<organism evidence="1 2">
    <name type="scientific">Methylobacterium aquaticum</name>
    <dbReference type="NCBI Taxonomy" id="270351"/>
    <lineage>
        <taxon>Bacteria</taxon>
        <taxon>Pseudomonadati</taxon>
        <taxon>Pseudomonadota</taxon>
        <taxon>Alphaproteobacteria</taxon>
        <taxon>Hyphomicrobiales</taxon>
        <taxon>Methylobacteriaceae</taxon>
        <taxon>Methylobacterium</taxon>
    </lineage>
</organism>
<dbReference type="EMBL" id="AP014706">
    <property type="protein sequence ID" value="BAQ50155.1"/>
    <property type="molecule type" value="Genomic_DNA"/>
</dbReference>
<reference evidence="1 2" key="1">
    <citation type="journal article" date="2015" name="Genome Announc.">
        <title>Complete Genome Sequence of Methylobacterium aquaticum Strain 22A, Isolated from Racomitrium japonicum Moss.</title>
        <authorList>
            <person name="Tani A."/>
            <person name="Ogura Y."/>
            <person name="Hayashi T."/>
            <person name="Kimbara K."/>
        </authorList>
    </citation>
    <scope>NUCLEOTIDE SEQUENCE [LARGE SCALE GENOMIC DNA]</scope>
    <source>
        <strain evidence="1 2">MA-22A</strain>
        <plasmid evidence="2">Plasmid pMaq22A_2p DNA</plasmid>
    </source>
</reference>
<proteinExistence type="predicted"/>
<keyword evidence="1" id="KW-0614">Plasmid</keyword>
<sequence length="62" mass="6509">MMYSRRASGYYIDVGASELLASGEIRLESGRGVSRPTEDAVVLDDGTVLPADLVVSPPAAAR</sequence>
<geneLocation type="plasmid" evidence="2">
    <name>pMaq22A_2p DNA</name>
</geneLocation>
<gene>
    <name evidence="1" type="primary">trkA</name>
    <name evidence="1" type="ORF">Maq22A_2p42025</name>
</gene>
<evidence type="ECO:0000313" key="1">
    <source>
        <dbReference type="EMBL" id="BAQ50155.1"/>
    </source>
</evidence>
<dbReference type="KEGG" id="maqu:Maq22A_2p42025"/>
<accession>A0A0C6G264</accession>
<protein>
    <submittedName>
        <fullName evidence="1">Predicted flavoprotein</fullName>
    </submittedName>
</protein>
<name>A0A0C6G264_9HYPH</name>